<organism evidence="1 2">
    <name type="scientific">Citrus sinensis</name>
    <name type="common">Sweet orange</name>
    <name type="synonym">Citrus aurantium var. sinensis</name>
    <dbReference type="NCBI Taxonomy" id="2711"/>
    <lineage>
        <taxon>Eukaryota</taxon>
        <taxon>Viridiplantae</taxon>
        <taxon>Streptophyta</taxon>
        <taxon>Embryophyta</taxon>
        <taxon>Tracheophyta</taxon>
        <taxon>Spermatophyta</taxon>
        <taxon>Magnoliopsida</taxon>
        <taxon>eudicotyledons</taxon>
        <taxon>Gunneridae</taxon>
        <taxon>Pentapetalae</taxon>
        <taxon>rosids</taxon>
        <taxon>malvids</taxon>
        <taxon>Sapindales</taxon>
        <taxon>Rutaceae</taxon>
        <taxon>Aurantioideae</taxon>
        <taxon>Citrus</taxon>
    </lineage>
</organism>
<proteinExistence type="predicted"/>
<accession>A0ACB8IVB3</accession>
<protein>
    <submittedName>
        <fullName evidence="1">DNA repair protein RAD51</fullName>
    </submittedName>
</protein>
<name>A0ACB8IVB3_CITSI</name>
<gene>
    <name evidence="1" type="ORF">KPL71_024821</name>
</gene>
<dbReference type="Proteomes" id="UP000829398">
    <property type="component" value="Chromosome 8"/>
</dbReference>
<evidence type="ECO:0000313" key="1">
    <source>
        <dbReference type="EMBL" id="KAH9700908.1"/>
    </source>
</evidence>
<reference evidence="2" key="1">
    <citation type="journal article" date="2023" name="Hortic. Res.">
        <title>A chromosome-level phased genome enabling allele-level studies in sweet orange: a case study on citrus Huanglongbing tolerance.</title>
        <authorList>
            <person name="Wu B."/>
            <person name="Yu Q."/>
            <person name="Deng Z."/>
            <person name="Duan Y."/>
            <person name="Luo F."/>
            <person name="Gmitter F. Jr."/>
        </authorList>
    </citation>
    <scope>NUCLEOTIDE SEQUENCE [LARGE SCALE GENOMIC DNA]</scope>
    <source>
        <strain evidence="2">cv. Valencia</strain>
    </source>
</reference>
<dbReference type="EMBL" id="CM039177">
    <property type="protein sequence ID" value="KAH9700908.1"/>
    <property type="molecule type" value="Genomic_DNA"/>
</dbReference>
<evidence type="ECO:0000313" key="2">
    <source>
        <dbReference type="Proteomes" id="UP000829398"/>
    </source>
</evidence>
<comment type="caution">
    <text evidence="1">The sequence shown here is derived from an EMBL/GenBank/DDBJ whole genome shotgun (WGS) entry which is preliminary data.</text>
</comment>
<keyword evidence="2" id="KW-1185">Reference proteome</keyword>
<sequence length="362" mass="40116">MRLPKSIANIFAARNITTAKASEFLLKFHSRRVVINRVRVNEITRRGIIGSQIRASSHERDRVSTALLLMEQRAATEHLGGHLPTRLKGLDAALCGGVPFGVVTELVGPPGTGKTQFCLKLSLLAALPAHYGGLDGGVIYIDVESTFSSRRMIEMGASSFPEIFHSKGMAQEMAGRILVLQPTSLSEFTERGHEQRAPGQHPLSWHISLITSLAEFSRIPIVVTNQVRPQSHDESCLYPFQVQKMDRILKDRTRYYSHIVAVLGFHWAHAVTIRLVLEAKSGQRFMNVEKSPTSPPLAFSFTINPSGISLLTDDGTEMVVPETCNLSSRYATLSSFPTVLAIVRTRFREALTKEVANLCWIN</sequence>